<name>A0A822MLI5_9VIBR</name>
<sequence length="55" mass="6095">MVVLEVFPDVAGPDEPPVKPPPPVKEVSEPSISEILLIYKQGRAKPLPQSRLRFC</sequence>
<dbReference type="Proteomes" id="UP000049077">
    <property type="component" value="Unassembled WGS sequence"/>
</dbReference>
<reference evidence="4" key="1">
    <citation type="submission" date="2014-06" db="EMBL/GenBank/DDBJ databases">
        <authorList>
            <person name="Le Roux Frederique"/>
        </authorList>
    </citation>
    <scope>NUCLEOTIDE SEQUENCE [LARGE SCALE GENOMIC DNA]</scope>
    <source>
        <strain evidence="4">J5-5</strain>
    </source>
</reference>
<evidence type="ECO:0000313" key="3">
    <source>
        <dbReference type="Proteomes" id="UP000049077"/>
    </source>
</evidence>
<keyword evidence="3" id="KW-1185">Reference proteome</keyword>
<dbReference type="Proteomes" id="UP000049495">
    <property type="component" value="Unassembled WGS sequence"/>
</dbReference>
<accession>A0A822MLI5</accession>
<protein>
    <submittedName>
        <fullName evidence="1">Uncharacterized protein</fullName>
    </submittedName>
</protein>
<comment type="caution">
    <text evidence="1">The sequence shown here is derived from an EMBL/GenBank/DDBJ whole genome shotgun (WGS) entry which is preliminary data.</text>
</comment>
<evidence type="ECO:0000313" key="1">
    <source>
        <dbReference type="EMBL" id="CDS93815.1"/>
    </source>
</evidence>
<organism evidence="1 4">
    <name type="scientific">Vibrio crassostreae</name>
    <dbReference type="NCBI Taxonomy" id="246167"/>
    <lineage>
        <taxon>Bacteria</taxon>
        <taxon>Pseudomonadati</taxon>
        <taxon>Pseudomonadota</taxon>
        <taxon>Gammaproteobacteria</taxon>
        <taxon>Vibrionales</taxon>
        <taxon>Vibrionaceae</taxon>
        <taxon>Vibrio</taxon>
    </lineage>
</organism>
<evidence type="ECO:0000313" key="4">
    <source>
        <dbReference type="Proteomes" id="UP000049495"/>
    </source>
</evidence>
<dbReference type="EMBL" id="CCJV01000002">
    <property type="protein sequence ID" value="CDS93815.1"/>
    <property type="molecule type" value="Genomic_DNA"/>
</dbReference>
<gene>
    <name evidence="2" type="ORF">VCR4J5_930006</name>
    <name evidence="1" type="ORF">VCR5J5_100004</name>
</gene>
<dbReference type="EMBL" id="CCJX01000183">
    <property type="protein sequence ID" value="CDT73386.1"/>
    <property type="molecule type" value="Genomic_DNA"/>
</dbReference>
<dbReference type="AlphaFoldDB" id="A0A822MLI5"/>
<proteinExistence type="predicted"/>
<evidence type="ECO:0000313" key="2">
    <source>
        <dbReference type="EMBL" id="CDT73386.1"/>
    </source>
</evidence>
<reference evidence="1 3" key="2">
    <citation type="submission" date="2014-06" db="EMBL/GenBank/DDBJ databases">
        <authorList>
            <person name="Le Roux F."/>
        </authorList>
    </citation>
    <scope>NUCLEOTIDE SEQUENCE</scope>
    <source>
        <strain evidence="2 3">J5-4</strain>
        <strain evidence="1">J5-5</strain>
    </source>
</reference>